<feature type="region of interest" description="Disordered" evidence="1">
    <location>
        <begin position="181"/>
        <end position="204"/>
    </location>
</feature>
<dbReference type="Proteomes" id="UP000578686">
    <property type="component" value="Unassembled WGS sequence"/>
</dbReference>
<dbReference type="AlphaFoldDB" id="A0A7X6CYA7"/>
<feature type="compositionally biased region" description="Pro residues" evidence="1">
    <location>
        <begin position="1"/>
        <end position="11"/>
    </location>
</feature>
<keyword evidence="4" id="KW-1185">Reference proteome</keyword>
<feature type="domain" description="DUF8017" evidence="2">
    <location>
        <begin position="162"/>
        <end position="352"/>
    </location>
</feature>
<dbReference type="RefSeq" id="WP_167967939.1">
    <property type="nucleotide sequence ID" value="NZ_BHZG01000007.1"/>
</dbReference>
<name>A0A7X6CYA7_9ACTN</name>
<evidence type="ECO:0000313" key="3">
    <source>
        <dbReference type="EMBL" id="NJQ04639.1"/>
    </source>
</evidence>
<accession>A0A7X6CYA7</accession>
<feature type="region of interest" description="Disordered" evidence="1">
    <location>
        <begin position="1"/>
        <end position="60"/>
    </location>
</feature>
<gene>
    <name evidence="3" type="ORF">HCN56_03340</name>
</gene>
<feature type="compositionally biased region" description="Low complexity" evidence="1">
    <location>
        <begin position="19"/>
        <end position="30"/>
    </location>
</feature>
<feature type="compositionally biased region" description="Acidic residues" evidence="1">
    <location>
        <begin position="104"/>
        <end position="123"/>
    </location>
</feature>
<evidence type="ECO:0000313" key="4">
    <source>
        <dbReference type="Proteomes" id="UP000578686"/>
    </source>
</evidence>
<sequence length="356" mass="36333">MSHGPQPPAGDDPPRDEGPATPASPTAGPYGATGAGHWGGPGEHTAQLSAASDGGGRSHRTKMSLAIAAATLMVAGTTVGGVLLSRDGGENTPPPVAAGPGSDEGSDEGSEGTDAEDEADGDEPGAGGEDGAGEDDPDGEDEEKPADPRGPTGNRQEPVSGDGWQVQYLADRDVVYDVPDTDEWDVRSPDTILGWGSKEPEDEDGFTTPEFVGRGTALFNDAACGRYNSRAVTAVTGARGATGTADAAEGVAHVYVNGIFDPDTTGEYTLVDAEPFSNAQGFEGHIATGLVTGFEPAEDADPECAATSAAVVAVAYLDGSADVQVWFAVLEREVDDALDDDTLATITDSLRHFRTS</sequence>
<evidence type="ECO:0000256" key="1">
    <source>
        <dbReference type="SAM" id="MobiDB-lite"/>
    </source>
</evidence>
<feature type="compositionally biased region" description="Acidic residues" evidence="1">
    <location>
        <begin position="131"/>
        <end position="144"/>
    </location>
</feature>
<evidence type="ECO:0000259" key="2">
    <source>
        <dbReference type="Pfam" id="PF26056"/>
    </source>
</evidence>
<reference evidence="3 4" key="1">
    <citation type="submission" date="2020-03" db="EMBL/GenBank/DDBJ databases">
        <title>Draft genome of Streptomyces sp. ventii, isolated from the Axial Seamount in the Pacific Ocean, and resequencing of the two type strains Streptomyces lonarensis strain NCL 716 and Streptomyces bohaiensis strain 11A07.</title>
        <authorList>
            <person name="Loughran R.M."/>
            <person name="Pfannmuller K.M."/>
            <person name="Wasson B.J."/>
            <person name="Deadmond M.C."/>
            <person name="Paddock B.E."/>
            <person name="Koyack M.J."/>
            <person name="Gallegos D.A."/>
            <person name="Mitchell E.A."/>
            <person name="Ushijima B."/>
            <person name="Saw J.H."/>
            <person name="Mcphail K.L."/>
            <person name="Videau P."/>
        </authorList>
    </citation>
    <scope>NUCLEOTIDE SEQUENCE [LARGE SCALE GENOMIC DNA]</scope>
    <source>
        <strain evidence="3 4">NCL716</strain>
    </source>
</reference>
<organism evidence="3 4">
    <name type="scientific">Streptomyces lonarensis</name>
    <dbReference type="NCBI Taxonomy" id="700599"/>
    <lineage>
        <taxon>Bacteria</taxon>
        <taxon>Bacillati</taxon>
        <taxon>Actinomycetota</taxon>
        <taxon>Actinomycetes</taxon>
        <taxon>Kitasatosporales</taxon>
        <taxon>Streptomycetaceae</taxon>
        <taxon>Streptomyces</taxon>
    </lineage>
</organism>
<protein>
    <recommendedName>
        <fullName evidence="2">DUF8017 domain-containing protein</fullName>
    </recommendedName>
</protein>
<dbReference type="Pfam" id="PF26056">
    <property type="entry name" value="DUF8017"/>
    <property type="match status" value="1"/>
</dbReference>
<proteinExistence type="predicted"/>
<comment type="caution">
    <text evidence="3">The sequence shown here is derived from an EMBL/GenBank/DDBJ whole genome shotgun (WGS) entry which is preliminary data.</text>
</comment>
<dbReference type="InterPro" id="IPR058330">
    <property type="entry name" value="DUF8017"/>
</dbReference>
<feature type="region of interest" description="Disordered" evidence="1">
    <location>
        <begin position="82"/>
        <end position="164"/>
    </location>
</feature>
<feature type="compositionally biased region" description="Gly residues" evidence="1">
    <location>
        <begin position="31"/>
        <end position="42"/>
    </location>
</feature>
<dbReference type="EMBL" id="JAAVJD010000011">
    <property type="protein sequence ID" value="NJQ04639.1"/>
    <property type="molecule type" value="Genomic_DNA"/>
</dbReference>